<feature type="compositionally biased region" description="Basic and acidic residues" evidence="1">
    <location>
        <begin position="159"/>
        <end position="186"/>
    </location>
</feature>
<dbReference type="PROSITE" id="PS51257">
    <property type="entry name" value="PROKAR_LIPOPROTEIN"/>
    <property type="match status" value="1"/>
</dbReference>
<feature type="compositionally biased region" description="Polar residues" evidence="1">
    <location>
        <begin position="143"/>
        <end position="155"/>
    </location>
</feature>
<feature type="compositionally biased region" description="Basic and acidic residues" evidence="1">
    <location>
        <begin position="219"/>
        <end position="253"/>
    </location>
</feature>
<gene>
    <name evidence="3" type="ORF">GCM10010969_20170</name>
</gene>
<proteinExistence type="predicted"/>
<protein>
    <submittedName>
        <fullName evidence="3">Uncharacterized protein</fullName>
    </submittedName>
</protein>
<dbReference type="Proteomes" id="UP000606653">
    <property type="component" value="Unassembled WGS sequence"/>
</dbReference>
<evidence type="ECO:0000313" key="3">
    <source>
        <dbReference type="EMBL" id="GGN99756.1"/>
    </source>
</evidence>
<keyword evidence="2" id="KW-0732">Signal</keyword>
<name>A0ABQ2L3I1_9BACL</name>
<feature type="region of interest" description="Disordered" evidence="1">
    <location>
        <begin position="27"/>
        <end position="287"/>
    </location>
</feature>
<feature type="compositionally biased region" description="Polar residues" evidence="1">
    <location>
        <begin position="33"/>
        <end position="53"/>
    </location>
</feature>
<feature type="compositionally biased region" description="Basic and acidic residues" evidence="1">
    <location>
        <begin position="106"/>
        <end position="119"/>
    </location>
</feature>
<comment type="caution">
    <text evidence="3">The sequence shown here is derived from an EMBL/GenBank/DDBJ whole genome shotgun (WGS) entry which is preliminary data.</text>
</comment>
<keyword evidence="4" id="KW-1185">Reference proteome</keyword>
<evidence type="ECO:0000256" key="1">
    <source>
        <dbReference type="SAM" id="MobiDB-lite"/>
    </source>
</evidence>
<feature type="compositionally biased region" description="Basic and acidic residues" evidence="1">
    <location>
        <begin position="128"/>
        <end position="141"/>
    </location>
</feature>
<feature type="compositionally biased region" description="Polar residues" evidence="1">
    <location>
        <begin position="187"/>
        <end position="205"/>
    </location>
</feature>
<feature type="chain" id="PRO_5045786805" evidence="2">
    <location>
        <begin position="28"/>
        <end position="431"/>
    </location>
</feature>
<organism evidence="3 4">
    <name type="scientific">Saccharibacillus kuerlensis</name>
    <dbReference type="NCBI Taxonomy" id="459527"/>
    <lineage>
        <taxon>Bacteria</taxon>
        <taxon>Bacillati</taxon>
        <taxon>Bacillota</taxon>
        <taxon>Bacilli</taxon>
        <taxon>Bacillales</taxon>
        <taxon>Paenibacillaceae</taxon>
        <taxon>Saccharibacillus</taxon>
    </lineage>
</organism>
<sequence>MKRSGTKRSTGAILLAASLIAVLSACSGDGRSDTTYSGTSSAESQRPAESSGSGAVERTRPEEVPADQAGPTSADEHTRPAEEDVGNTAAPTESRRPQEPTDEPAADEHAPSEQSRPDNGEAVTQQEPIREPVREKERPTKESPAQESATYSRPTEGSRPADEVQESDTRSTAEEPQSRDTVKEQSRPNASDSQAESDVKQSAPNERQRPTDSSEDNNENSRKSSETVRPEDAAPAEQDRPSEKTVSPKEEQNRPAQNPDWNGPAPFTERSRDSSVIPGSGHYRIGKHIQPGLYRSTGSIDYWERTSGLSGTDKDRIVRFVPTGQTIVEIQDSDIGFISKGSGRWRPVSSGKSSPKTEFGAGTYIVGTDIAPGRYRSSKGVQYWAILSGFSGEKSDIRRSGSPNSTVPVTVDIQSTDKGFTSTGASWIKID</sequence>
<evidence type="ECO:0000313" key="4">
    <source>
        <dbReference type="Proteomes" id="UP000606653"/>
    </source>
</evidence>
<evidence type="ECO:0000256" key="2">
    <source>
        <dbReference type="SAM" id="SignalP"/>
    </source>
</evidence>
<accession>A0ABQ2L3I1</accession>
<feature type="signal peptide" evidence="2">
    <location>
        <begin position="1"/>
        <end position="27"/>
    </location>
</feature>
<dbReference type="EMBL" id="BMLN01000005">
    <property type="protein sequence ID" value="GGN99756.1"/>
    <property type="molecule type" value="Genomic_DNA"/>
</dbReference>
<reference evidence="4" key="1">
    <citation type="journal article" date="2019" name="Int. J. Syst. Evol. Microbiol.">
        <title>The Global Catalogue of Microorganisms (GCM) 10K type strain sequencing project: providing services to taxonomists for standard genome sequencing and annotation.</title>
        <authorList>
            <consortium name="The Broad Institute Genomics Platform"/>
            <consortium name="The Broad Institute Genome Sequencing Center for Infectious Disease"/>
            <person name="Wu L."/>
            <person name="Ma J."/>
        </authorList>
    </citation>
    <scope>NUCLEOTIDE SEQUENCE [LARGE SCALE GENOMIC DNA]</scope>
    <source>
        <strain evidence="4">CGMCC 1.6964</strain>
    </source>
</reference>
<dbReference type="RefSeq" id="WP_018977814.1">
    <property type="nucleotide sequence ID" value="NZ_BMLN01000005.1"/>
</dbReference>